<feature type="region of interest" description="Disordered" evidence="1">
    <location>
        <begin position="936"/>
        <end position="969"/>
    </location>
</feature>
<reference evidence="2" key="1">
    <citation type="journal article" date="2021" name="Proc. Natl. Acad. Sci. U.S.A.">
        <title>Three genomes in the algal genus Volvox reveal the fate of a haploid sex-determining region after a transition to homothallism.</title>
        <authorList>
            <person name="Yamamoto K."/>
            <person name="Hamaji T."/>
            <person name="Kawai-Toyooka H."/>
            <person name="Matsuzaki R."/>
            <person name="Takahashi F."/>
            <person name="Nishimura Y."/>
            <person name="Kawachi M."/>
            <person name="Noguchi H."/>
            <person name="Minakuchi Y."/>
            <person name="Umen J.G."/>
            <person name="Toyoda A."/>
            <person name="Nozaki H."/>
        </authorList>
    </citation>
    <scope>NUCLEOTIDE SEQUENCE</scope>
    <source>
        <strain evidence="2">NIES-3780</strain>
    </source>
</reference>
<sequence length="1927" mass="197252">MHLNVSRKPKPAKQDAESVLVKEKLEQFGRKWEVQSCTAGSSDVGCRLQAAKSLAALVAILEQHKTVVYKPSTRHIASREVAWGPLLATLLDASGPAAILSLALPAAAALISFMPEVVTADCCRALVVILDSSTELCVGGPEAQLVAAAHAVSCLTTMIPVWRSTVLQPHWLAVRGSDRLIAHLRCCVAASFTATPATAALLHRQQQLSVEASTPEAGDTAPNSGRRRIARGTSGGGSGRSLTHLTSTLRLTLTLLRLGGDIRADMLDQMRSWVPLLLDAHDAVTTGASITTAAAATTTSAASNTTAADSSHQEANVQGGRASAIGDGCCGYAIGCTASVRADTFLVAHALLLEVLRIFSTSRRFWAVMLQPTAPPQIQRQAQPEPGSSVPGRQQRQMREASFVIASAGRGPVAAARPEPAPGAGTGRAILCGRLLKTLSVHFRPLSAAYGIAGALPQRFAPPLLPVAAMLLCHPDLWQAAVVETGGGDQGRPRADGAGACVGVCGTAQLQIARKELLQHAVKSLEESAGSGSDPALWVPPSALLLVMAAALMPHQASRGELPQYTCVLRRDEVLAPVLALAVRAVLQGGAGGGNVAANAATLPFFSSSSAAMLGGSIAAGGYDSGAWQEVEASAAAAAGWLLLRLLAARATEGTIETASLIAGRWASLARGMAPCGRVAQPPDAVTSAPAVAVPNRRTVATAAADASGEGTADARLAAAVTRVMVGHFATLGRSGSGGQGGGGAGRGDLIGCDSAELMHLLHGELSSFGSLGSLMGRQAVPAAGRQLFRFQVLTAAASTNSTANAATHSESAPASCTVHPAAARGPVQASASPPTTASRQQLLLSALSRCCGELLAAPRPPGLMGPSLALHACLGAMLTIANQMPPHERAAAMPSGTTATAAAAAATTRVLPPDIKREEPAARLDGLLVALATGPSLDPFGSETPHSSQMHKPNDQHHGGAAPPATEAMAAAAAAYHHKDVLQLNPSWSRWWWAEAGQAEAFVTGLVSGQQRVAAATAVHLHGGSGTCRGEARGASDNSSSDGEDTESDAESDNNGVTSGQDSGIGVSTVGPESASSGGGGGGRDKGALAPAALRYMAPTRLYCAVRRLIWVEIRCTCTALLSSCFRVLMSQVPVVPGVSTTAASANCRGTSTMGGPEPSTDKSSFRGDNGDGCNRAPVCNHSGSEPVTFAPPPLLAEFSDAEFSFASAPGGDEQTQQPGAATSMRPALPGTAPRGPAAAVAAPAALVASGCPALAAKLREMLLQPPRVVVEAAGTGGSGDEGEGGHASTSYTADQEAKSGRRGVGFAADATAAAVAVAPWPRKIQVQMGPRVPRAAFSAVMEYLTQGFALLPYRSKAATEPGAGAAAEEVELREVAALASALGLTELRAIARGTVPRPGSGPPPVTPRLAPLFPHHLLLLPQPPLPPPPSLRPQHPSSLPSEQQQQQSAESIGESIGESALRGHLPIADKAAADSRGPAVPSRLMNPSSRSDGGVHLGGGPAEATPLSWPRHPPLEEQLEAIMRWEQEQDDLSRLALAIAPTTSTAKPTALPRYIAVDAICLAGGLRTAGRCGGGDGGHDSEAGGIGAGGAEDGDGSSWDCPCPWPADCVLAVPVLRRYDSTLHHPMHVGATTVCARGAVMEGDAAGDAQEGVLSASKHCGKGENDVQCTAPGGLGAHVSCRTILIPAHRVVLASGSEYFAAAFSADRWAGSGGGSGYSDITASEGHVVYLRPVGMPAGCRGGDGGGHLATAAQQPSATPLAALDSVRPVALPVRLLRVPGCDADTAVAVLHYLHHRQELCYRIPPQHFNPSAPGSISTSASYSLSSPSSSGAREAAAGMPLWDGVQLLPLRECEWAPVTPPDPERRATPPSHQQTDGGDRGICLRCQELRLCLRVLLVGVRMRGRGGEDLGTAVCYYMQHTGWK</sequence>
<feature type="compositionally biased region" description="Basic and acidic residues" evidence="1">
    <location>
        <begin position="1161"/>
        <end position="1170"/>
    </location>
</feature>
<name>A0A8J4BU05_9CHLO</name>
<organism evidence="2 3">
    <name type="scientific">Volvox africanus</name>
    <dbReference type="NCBI Taxonomy" id="51714"/>
    <lineage>
        <taxon>Eukaryota</taxon>
        <taxon>Viridiplantae</taxon>
        <taxon>Chlorophyta</taxon>
        <taxon>core chlorophytes</taxon>
        <taxon>Chlorophyceae</taxon>
        <taxon>CS clade</taxon>
        <taxon>Chlamydomonadales</taxon>
        <taxon>Volvocaceae</taxon>
        <taxon>Volvox</taxon>
    </lineage>
</organism>
<dbReference type="Proteomes" id="UP000747399">
    <property type="component" value="Unassembled WGS sequence"/>
</dbReference>
<gene>
    <name evidence="2" type="ORF">Vafri_21212</name>
</gene>
<evidence type="ECO:0000256" key="1">
    <source>
        <dbReference type="SAM" id="MobiDB-lite"/>
    </source>
</evidence>
<comment type="caution">
    <text evidence="2">The sequence shown here is derived from an EMBL/GenBank/DDBJ whole genome shotgun (WGS) entry which is preliminary data.</text>
</comment>
<feature type="compositionally biased region" description="Low complexity" evidence="1">
    <location>
        <begin position="1818"/>
        <end position="1838"/>
    </location>
</feature>
<feature type="compositionally biased region" description="Polar residues" evidence="1">
    <location>
        <begin position="1054"/>
        <end position="1063"/>
    </location>
</feature>
<feature type="region of interest" description="Disordered" evidence="1">
    <location>
        <begin position="1861"/>
        <end position="1880"/>
    </location>
</feature>
<protein>
    <recommendedName>
        <fullName evidence="4">BTB domain-containing protein</fullName>
    </recommendedName>
</protein>
<dbReference type="EMBL" id="BNCO01000106">
    <property type="protein sequence ID" value="GIL67949.1"/>
    <property type="molecule type" value="Genomic_DNA"/>
</dbReference>
<evidence type="ECO:0008006" key="4">
    <source>
        <dbReference type="Google" id="ProtNLM"/>
    </source>
</evidence>
<feature type="compositionally biased region" description="Low complexity" evidence="1">
    <location>
        <begin position="1434"/>
        <end position="1456"/>
    </location>
</feature>
<evidence type="ECO:0000313" key="3">
    <source>
        <dbReference type="Proteomes" id="UP000747399"/>
    </source>
</evidence>
<feature type="compositionally biased region" description="Acidic residues" evidence="1">
    <location>
        <begin position="1043"/>
        <end position="1053"/>
    </location>
</feature>
<accession>A0A8J4BU05</accession>
<evidence type="ECO:0000313" key="2">
    <source>
        <dbReference type="EMBL" id="GIL67949.1"/>
    </source>
</evidence>
<feature type="region of interest" description="Disordered" evidence="1">
    <location>
        <begin position="1025"/>
        <end position="1086"/>
    </location>
</feature>
<feature type="compositionally biased region" description="Pro residues" evidence="1">
    <location>
        <begin position="1423"/>
        <end position="1433"/>
    </location>
</feature>
<feature type="region of interest" description="Disordered" evidence="1">
    <location>
        <begin position="1815"/>
        <end position="1838"/>
    </location>
</feature>
<feature type="region of interest" description="Disordered" evidence="1">
    <location>
        <begin position="1473"/>
        <end position="1514"/>
    </location>
</feature>
<proteinExistence type="predicted"/>
<feature type="region of interest" description="Disordered" evidence="1">
    <location>
        <begin position="1419"/>
        <end position="1456"/>
    </location>
</feature>
<keyword evidence="3" id="KW-1185">Reference proteome</keyword>
<feature type="region of interest" description="Disordered" evidence="1">
    <location>
        <begin position="1275"/>
        <end position="1300"/>
    </location>
</feature>
<feature type="region of interest" description="Disordered" evidence="1">
    <location>
        <begin position="210"/>
        <end position="241"/>
    </location>
</feature>
<feature type="region of interest" description="Disordered" evidence="1">
    <location>
        <begin position="1151"/>
        <end position="1170"/>
    </location>
</feature>